<organism evidence="2 3">
    <name type="scientific">Lentinula lateritia</name>
    <dbReference type="NCBI Taxonomy" id="40482"/>
    <lineage>
        <taxon>Eukaryota</taxon>
        <taxon>Fungi</taxon>
        <taxon>Dikarya</taxon>
        <taxon>Basidiomycota</taxon>
        <taxon>Agaricomycotina</taxon>
        <taxon>Agaricomycetes</taxon>
        <taxon>Agaricomycetidae</taxon>
        <taxon>Agaricales</taxon>
        <taxon>Marasmiineae</taxon>
        <taxon>Omphalotaceae</taxon>
        <taxon>Lentinula</taxon>
    </lineage>
</organism>
<proteinExistence type="predicted"/>
<evidence type="ECO:0000313" key="3">
    <source>
        <dbReference type="Proteomes" id="UP001150238"/>
    </source>
</evidence>
<reference evidence="2" key="2">
    <citation type="journal article" date="2023" name="Proc. Natl. Acad. Sci. U.S.A.">
        <title>A global phylogenomic analysis of the shiitake genus Lentinula.</title>
        <authorList>
            <person name="Sierra-Patev S."/>
            <person name="Min B."/>
            <person name="Naranjo-Ortiz M."/>
            <person name="Looney B."/>
            <person name="Konkel Z."/>
            <person name="Slot J.C."/>
            <person name="Sakamoto Y."/>
            <person name="Steenwyk J.L."/>
            <person name="Rokas A."/>
            <person name="Carro J."/>
            <person name="Camarero S."/>
            <person name="Ferreira P."/>
            <person name="Molpeceres G."/>
            <person name="Ruiz-Duenas F.J."/>
            <person name="Serrano A."/>
            <person name="Henrissat B."/>
            <person name="Drula E."/>
            <person name="Hughes K.W."/>
            <person name="Mata J.L."/>
            <person name="Ishikawa N.K."/>
            <person name="Vargas-Isla R."/>
            <person name="Ushijima S."/>
            <person name="Smith C.A."/>
            <person name="Donoghue J."/>
            <person name="Ahrendt S."/>
            <person name="Andreopoulos W."/>
            <person name="He G."/>
            <person name="LaButti K."/>
            <person name="Lipzen A."/>
            <person name="Ng V."/>
            <person name="Riley R."/>
            <person name="Sandor L."/>
            <person name="Barry K."/>
            <person name="Martinez A.T."/>
            <person name="Xiao Y."/>
            <person name="Gibbons J.G."/>
            <person name="Terashima K."/>
            <person name="Grigoriev I.V."/>
            <person name="Hibbett D."/>
        </authorList>
    </citation>
    <scope>NUCLEOTIDE SEQUENCE</scope>
    <source>
        <strain evidence="2">Sp2 HRB7682 ss15</strain>
    </source>
</reference>
<reference evidence="2" key="1">
    <citation type="submission" date="2022-08" db="EMBL/GenBank/DDBJ databases">
        <authorList>
            <consortium name="DOE Joint Genome Institute"/>
            <person name="Min B."/>
            <person name="Riley R."/>
            <person name="Sierra-Patev S."/>
            <person name="Naranjo-Ortiz M."/>
            <person name="Looney B."/>
            <person name="Konkel Z."/>
            <person name="Slot J.C."/>
            <person name="Sakamoto Y."/>
            <person name="Steenwyk J.L."/>
            <person name="Rokas A."/>
            <person name="Carro J."/>
            <person name="Camarero S."/>
            <person name="Ferreira P."/>
            <person name="Molpeceres G."/>
            <person name="Ruiz-Duenas F.J."/>
            <person name="Serrano A."/>
            <person name="Henrissat B."/>
            <person name="Drula E."/>
            <person name="Hughes K.W."/>
            <person name="Mata J.L."/>
            <person name="Ishikawa N.K."/>
            <person name="Vargas-Isla R."/>
            <person name="Ushijima S."/>
            <person name="Smith C.A."/>
            <person name="Ahrendt S."/>
            <person name="Andreopoulos W."/>
            <person name="He G."/>
            <person name="Labutti K."/>
            <person name="Lipzen A."/>
            <person name="Ng V."/>
            <person name="Sandor L."/>
            <person name="Barry K."/>
            <person name="Martinez A.T."/>
            <person name="Xiao Y."/>
            <person name="Gibbons J.G."/>
            <person name="Terashima K."/>
            <person name="Hibbett D.S."/>
            <person name="Grigoriev I.V."/>
        </authorList>
    </citation>
    <scope>NUCLEOTIDE SEQUENCE</scope>
    <source>
        <strain evidence="2">Sp2 HRB7682 ss15</strain>
    </source>
</reference>
<sequence length="327" mass="37559">MPSNEDTKFQKGSPHKESPEVTYKRTQVDSGSGAKWWYWKFQGHRGRSWYWCRGRRSYIQIHINISIRLNDLPFRALRFLINATDGIHAIVILIAELKLAILDLSPFPSGSIKNKIVSYEPDGKEKYNLSYKSGICTAQESSHSNTISSSALMRRANRVNESLDEEDQKEEIVWLWSRWIRAQIGFRFNLNSGRLRQRIFIATIHNNPNVPRRDSPLPFFTTTATSRPLSPLRSRVSSDPPSSMIHTIALHVVSAFRVCYTRLGLRSTYMMKRRYEDKLGTGWATLSISNLSVQFDINGWNNEYGGEFGEMVDEDRGEKGKTDMASL</sequence>
<comment type="caution">
    <text evidence="2">The sequence shown here is derived from an EMBL/GenBank/DDBJ whole genome shotgun (WGS) entry which is preliminary data.</text>
</comment>
<protein>
    <submittedName>
        <fullName evidence="2">Uncharacterized protein</fullName>
    </submittedName>
</protein>
<evidence type="ECO:0000256" key="1">
    <source>
        <dbReference type="SAM" id="MobiDB-lite"/>
    </source>
</evidence>
<dbReference type="Proteomes" id="UP001150238">
    <property type="component" value="Unassembled WGS sequence"/>
</dbReference>
<dbReference type="AlphaFoldDB" id="A0A9W9DQX2"/>
<name>A0A9W9DQX2_9AGAR</name>
<gene>
    <name evidence="2" type="ORF">C8J55DRAFT_488612</name>
</gene>
<feature type="region of interest" description="Disordered" evidence="1">
    <location>
        <begin position="1"/>
        <end position="26"/>
    </location>
</feature>
<evidence type="ECO:0000313" key="2">
    <source>
        <dbReference type="EMBL" id="KAJ4481371.1"/>
    </source>
</evidence>
<dbReference type="EMBL" id="JANVFS010000014">
    <property type="protein sequence ID" value="KAJ4481371.1"/>
    <property type="molecule type" value="Genomic_DNA"/>
</dbReference>
<accession>A0A9W9DQX2</accession>